<evidence type="ECO:0000256" key="1">
    <source>
        <dbReference type="SAM" id="SignalP"/>
    </source>
</evidence>
<dbReference type="Pfam" id="PF01856">
    <property type="entry name" value="HP_OMP"/>
    <property type="match status" value="1"/>
</dbReference>
<name>A0A3D8IYL9_9HELI</name>
<dbReference type="EMBL" id="NXLU01000001">
    <property type="protein sequence ID" value="RDU70086.1"/>
    <property type="molecule type" value="Genomic_DNA"/>
</dbReference>
<keyword evidence="1" id="KW-0732">Signal</keyword>
<dbReference type="InterPro" id="IPR002718">
    <property type="entry name" value="OMP_Helicobacter"/>
</dbReference>
<gene>
    <name evidence="2" type="ORF">CQA62_01345</name>
</gene>
<accession>A0A3D8IYL9</accession>
<evidence type="ECO:0000313" key="3">
    <source>
        <dbReference type="Proteomes" id="UP000257067"/>
    </source>
</evidence>
<keyword evidence="3" id="KW-1185">Reference proteome</keyword>
<sequence length="226" mass="25480">MKKLLLTLCLIFGIVNAEDITSNSDIGQWRTFIGVEGGVGLYSIMTSAFFAHFNTYLGGKKPYADSLGYNLALQVGWQKYYSEHFGKRFILSLRGDYMQNYGKYDDGDKQFPLGNGYGFMFSFITDWLFDFSVQDKKRYGMFVGLGIDVLGLDWIQKASNRLGVALSFVARFGFKAQIENDVFDITLNIPTFGLASGPSLDPNWKFGDFLNVPINSTLTLGYKHLF</sequence>
<dbReference type="Proteomes" id="UP000257067">
    <property type="component" value="Unassembled WGS sequence"/>
</dbReference>
<evidence type="ECO:0008006" key="4">
    <source>
        <dbReference type="Google" id="ProtNLM"/>
    </source>
</evidence>
<dbReference type="AlphaFoldDB" id="A0A3D8IYL9"/>
<comment type="caution">
    <text evidence="2">The sequence shown here is derived from an EMBL/GenBank/DDBJ whole genome shotgun (WGS) entry which is preliminary data.</text>
</comment>
<feature type="signal peptide" evidence="1">
    <location>
        <begin position="1"/>
        <end position="17"/>
    </location>
</feature>
<protein>
    <recommendedName>
        <fullName evidence="4">Outer membrane protein</fullName>
    </recommendedName>
</protein>
<feature type="chain" id="PRO_5017692961" description="Outer membrane protein" evidence="1">
    <location>
        <begin position="18"/>
        <end position="226"/>
    </location>
</feature>
<evidence type="ECO:0000313" key="2">
    <source>
        <dbReference type="EMBL" id="RDU70086.1"/>
    </source>
</evidence>
<dbReference type="RefSeq" id="WP_115585100.1">
    <property type="nucleotide sequence ID" value="NZ_NXLU01000001.1"/>
</dbReference>
<proteinExistence type="predicted"/>
<organism evidence="2 3">
    <name type="scientific">Helicobacter cholecystus</name>
    <dbReference type="NCBI Taxonomy" id="45498"/>
    <lineage>
        <taxon>Bacteria</taxon>
        <taxon>Pseudomonadati</taxon>
        <taxon>Campylobacterota</taxon>
        <taxon>Epsilonproteobacteria</taxon>
        <taxon>Campylobacterales</taxon>
        <taxon>Helicobacteraceae</taxon>
        <taxon>Helicobacter</taxon>
    </lineage>
</organism>
<reference evidence="2 3" key="1">
    <citation type="submission" date="2018-04" db="EMBL/GenBank/DDBJ databases">
        <title>Novel Campyloabacter and Helicobacter Species and Strains.</title>
        <authorList>
            <person name="Mannion A.J."/>
            <person name="Shen Z."/>
            <person name="Fox J.G."/>
        </authorList>
    </citation>
    <scope>NUCLEOTIDE SEQUENCE [LARGE SCALE GENOMIC DNA]</scope>
    <source>
        <strain evidence="2 3">ATCC 700242</strain>
    </source>
</reference>